<reference evidence="11" key="2">
    <citation type="submission" date="2025-09" db="UniProtKB">
        <authorList>
            <consortium name="Ensembl"/>
        </authorList>
    </citation>
    <scope>IDENTIFICATION</scope>
</reference>
<dbReference type="Gene3D" id="3.10.20.90">
    <property type="entry name" value="Phosphatidylinositol 3-kinase Catalytic Subunit, Chain A, domain 1"/>
    <property type="match status" value="1"/>
</dbReference>
<accession>A0A673XHB6</accession>
<dbReference type="PROSITE" id="PS50200">
    <property type="entry name" value="RA"/>
    <property type="match status" value="1"/>
</dbReference>
<sequence>MEVQGQWAEVFEGSDRQEDSGGEGELLGSSTITLAPLVANPPPPPVRRSQPLVIHRSRMNTVERFSVPSIPNPFPELCSPSQSPVLIGSLSPPRSDTHLIKVFGEDSHSRSLWVIPRATARDVCHLLVQTAHCSDQENWALIELHSALGLERVLEDHEVVVEVQAAWPSESDTKLLFRKNYAKYEFFRTPEEKPFPSQICCFLASIQNLLQSGTCPEIQGFLHVREPSRKAWKKVYFFLRRSGLYCSTKGSSKEPRHLQYVADLEDLNVYSITNSRKLYGAPVDFTFCIKPSKDRIRAQDLKLLCAENEQTRTCWTSAFRLFKYGRQLHCNYQLSQSAPRLQEVVSQRCESEASLVAMDFSGKAGGRVIQNAWEAQSAEKEEGQAWRRREALSVFVCYAAIHRTQLWFHGGVSRKQAQRLIEEQGLVDGMFLIRESQQHAQCFVLSLCYKLKTKHYLVIPCEEGGRKYYTMDDGLTLFIDLLQLVEFHQINKGILPVCLKHPCVCVAL</sequence>
<keyword evidence="4" id="KW-0597">Phosphoprotein</keyword>
<organism evidence="11 12">
    <name type="scientific">Salmo trutta</name>
    <name type="common">Brown trout</name>
    <dbReference type="NCBI Taxonomy" id="8032"/>
    <lineage>
        <taxon>Eukaryota</taxon>
        <taxon>Metazoa</taxon>
        <taxon>Chordata</taxon>
        <taxon>Craniata</taxon>
        <taxon>Vertebrata</taxon>
        <taxon>Euteleostomi</taxon>
        <taxon>Actinopterygii</taxon>
        <taxon>Neopterygii</taxon>
        <taxon>Teleostei</taxon>
        <taxon>Protacanthopterygii</taxon>
        <taxon>Salmoniformes</taxon>
        <taxon>Salmonidae</taxon>
        <taxon>Salmoninae</taxon>
        <taxon>Salmo</taxon>
    </lineage>
</organism>
<feature type="domain" description="PH" evidence="9">
    <location>
        <begin position="215"/>
        <end position="324"/>
    </location>
</feature>
<dbReference type="Ensembl" id="ENSSTUT00000021847.1">
    <property type="protein sequence ID" value="ENSSTUP00000020768.1"/>
    <property type="gene ID" value="ENSSTUG00000009196.1"/>
</dbReference>
<feature type="region of interest" description="Disordered" evidence="7">
    <location>
        <begin position="1"/>
        <end position="27"/>
    </location>
</feature>
<dbReference type="InterPro" id="IPR039665">
    <property type="entry name" value="PH_APBB1IP"/>
</dbReference>
<dbReference type="PROSITE" id="PS50001">
    <property type="entry name" value="SH2"/>
    <property type="match status" value="1"/>
</dbReference>
<dbReference type="SUPFAM" id="SSF55550">
    <property type="entry name" value="SH2 domain"/>
    <property type="match status" value="1"/>
</dbReference>
<keyword evidence="5 6" id="KW-0727">SH2 domain</keyword>
<evidence type="ECO:0000256" key="7">
    <source>
        <dbReference type="SAM" id="MobiDB-lite"/>
    </source>
</evidence>
<dbReference type="GeneTree" id="ENSGT00940000158710"/>
<dbReference type="GO" id="GO:0007165">
    <property type="term" value="P:signal transduction"/>
    <property type="evidence" value="ECO:0007669"/>
    <property type="project" value="InterPro"/>
</dbReference>
<dbReference type="SUPFAM" id="SSF54236">
    <property type="entry name" value="Ubiquitin-like"/>
    <property type="match status" value="1"/>
</dbReference>
<evidence type="ECO:0000256" key="6">
    <source>
        <dbReference type="PROSITE-ProRule" id="PRU00191"/>
    </source>
</evidence>
<gene>
    <name evidence="11" type="primary">GRB7</name>
    <name evidence="11" type="synonym">grb7</name>
</gene>
<comment type="subcellular location">
    <subcellularLocation>
        <location evidence="1">Cytoplasm</location>
    </subcellularLocation>
</comment>
<dbReference type="GO" id="GO:0005737">
    <property type="term" value="C:cytoplasm"/>
    <property type="evidence" value="ECO:0007669"/>
    <property type="project" value="UniProtKB-SubCell"/>
</dbReference>
<evidence type="ECO:0000313" key="12">
    <source>
        <dbReference type="Proteomes" id="UP000472277"/>
    </source>
</evidence>
<evidence type="ECO:0000313" key="11">
    <source>
        <dbReference type="Ensembl" id="ENSSTUP00000020768.1"/>
    </source>
</evidence>
<evidence type="ECO:0000256" key="3">
    <source>
        <dbReference type="ARBA" id="ARBA00022490"/>
    </source>
</evidence>
<proteinExistence type="inferred from homology"/>
<dbReference type="InterPro" id="IPR001849">
    <property type="entry name" value="PH_domain"/>
</dbReference>
<dbReference type="InterPro" id="IPR000980">
    <property type="entry name" value="SH2"/>
</dbReference>
<evidence type="ECO:0000259" key="8">
    <source>
        <dbReference type="PROSITE" id="PS50001"/>
    </source>
</evidence>
<dbReference type="SMART" id="SM00233">
    <property type="entry name" value="PH"/>
    <property type="match status" value="1"/>
</dbReference>
<dbReference type="Pfam" id="PF08947">
    <property type="entry name" value="BPS"/>
    <property type="match status" value="1"/>
</dbReference>
<keyword evidence="3" id="KW-0963">Cytoplasm</keyword>
<evidence type="ECO:0000256" key="2">
    <source>
        <dbReference type="ARBA" id="ARBA00006708"/>
    </source>
</evidence>
<dbReference type="InterPro" id="IPR036860">
    <property type="entry name" value="SH2_dom_sf"/>
</dbReference>
<dbReference type="InterPro" id="IPR000159">
    <property type="entry name" value="RA_dom"/>
</dbReference>
<dbReference type="CDD" id="cd09944">
    <property type="entry name" value="SH2_Grb7_family"/>
    <property type="match status" value="1"/>
</dbReference>
<dbReference type="PRINTS" id="PR00401">
    <property type="entry name" value="SH2DOMAIN"/>
</dbReference>
<dbReference type="InterPro" id="IPR029071">
    <property type="entry name" value="Ubiquitin-like_domsf"/>
</dbReference>
<evidence type="ECO:0000256" key="4">
    <source>
        <dbReference type="ARBA" id="ARBA00022553"/>
    </source>
</evidence>
<dbReference type="PANTHER" id="PTHR11243:SF25">
    <property type="entry name" value="GROWTH FACTOR RECEPTOR-BOUND PROTEIN 7"/>
    <property type="match status" value="1"/>
</dbReference>
<evidence type="ECO:0000256" key="1">
    <source>
        <dbReference type="ARBA" id="ARBA00004496"/>
    </source>
</evidence>
<name>A0A673XHB6_SALTR</name>
<dbReference type="CDD" id="cd01259">
    <property type="entry name" value="PH_APBB1IP"/>
    <property type="match status" value="1"/>
</dbReference>
<dbReference type="InterPro" id="IPR011993">
    <property type="entry name" value="PH-like_dom_sf"/>
</dbReference>
<reference evidence="11" key="1">
    <citation type="submission" date="2025-08" db="UniProtKB">
        <authorList>
            <consortium name="Ensembl"/>
        </authorList>
    </citation>
    <scope>IDENTIFICATION</scope>
</reference>
<dbReference type="Gene3D" id="2.30.29.30">
    <property type="entry name" value="Pleckstrin-homology domain (PH domain)/Phosphotyrosine-binding domain (PTB)"/>
    <property type="match status" value="1"/>
</dbReference>
<dbReference type="Gene3D" id="3.30.505.10">
    <property type="entry name" value="SH2 domain"/>
    <property type="match status" value="1"/>
</dbReference>
<dbReference type="Proteomes" id="UP000472277">
    <property type="component" value="Chromosome 10"/>
</dbReference>
<protein>
    <submittedName>
        <fullName evidence="11">Growth factor receptor bound protein 7</fullName>
    </submittedName>
</protein>
<feature type="domain" description="SH2" evidence="8">
    <location>
        <begin position="407"/>
        <end position="503"/>
    </location>
</feature>
<evidence type="ECO:0000256" key="5">
    <source>
        <dbReference type="ARBA" id="ARBA00022999"/>
    </source>
</evidence>
<dbReference type="InterPro" id="IPR015042">
    <property type="entry name" value="BPS-dom"/>
</dbReference>
<dbReference type="PANTHER" id="PTHR11243">
    <property type="entry name" value="GROWTH FACTOR RECEPTOR-BOUND PROTEIN"/>
    <property type="match status" value="1"/>
</dbReference>
<feature type="domain" description="Ras-associating" evidence="10">
    <location>
        <begin position="96"/>
        <end position="182"/>
    </location>
</feature>
<evidence type="ECO:0000259" key="9">
    <source>
        <dbReference type="PROSITE" id="PS50003"/>
    </source>
</evidence>
<dbReference type="SMART" id="SM00252">
    <property type="entry name" value="SH2"/>
    <property type="match status" value="1"/>
</dbReference>
<dbReference type="Pfam" id="PF00169">
    <property type="entry name" value="PH"/>
    <property type="match status" value="1"/>
</dbReference>
<dbReference type="SMART" id="SM00314">
    <property type="entry name" value="RA"/>
    <property type="match status" value="1"/>
</dbReference>
<dbReference type="SUPFAM" id="SSF50729">
    <property type="entry name" value="PH domain-like"/>
    <property type="match status" value="1"/>
</dbReference>
<keyword evidence="12" id="KW-1185">Reference proteome</keyword>
<dbReference type="PROSITE" id="PS50003">
    <property type="entry name" value="PH_DOMAIN"/>
    <property type="match status" value="1"/>
</dbReference>
<dbReference type="Pfam" id="PF21989">
    <property type="entry name" value="RA_2"/>
    <property type="match status" value="1"/>
</dbReference>
<dbReference type="InterPro" id="IPR039664">
    <property type="entry name" value="GRB/APBB1IP"/>
</dbReference>
<dbReference type="AlphaFoldDB" id="A0A673XHB6"/>
<evidence type="ECO:0000259" key="10">
    <source>
        <dbReference type="PROSITE" id="PS50200"/>
    </source>
</evidence>
<comment type="similarity">
    <text evidence="2">Belongs to the GRB7/10/14 family.</text>
</comment>
<dbReference type="Pfam" id="PF00017">
    <property type="entry name" value="SH2"/>
    <property type="match status" value="1"/>
</dbReference>